<evidence type="ECO:0000313" key="2">
    <source>
        <dbReference type="EMBL" id="GBM13751.1"/>
    </source>
</evidence>
<organism evidence="2 3">
    <name type="scientific">Araneus ventricosus</name>
    <name type="common">Orbweaver spider</name>
    <name type="synonym">Epeira ventricosa</name>
    <dbReference type="NCBI Taxonomy" id="182803"/>
    <lineage>
        <taxon>Eukaryota</taxon>
        <taxon>Metazoa</taxon>
        <taxon>Ecdysozoa</taxon>
        <taxon>Arthropoda</taxon>
        <taxon>Chelicerata</taxon>
        <taxon>Arachnida</taxon>
        <taxon>Araneae</taxon>
        <taxon>Araneomorphae</taxon>
        <taxon>Entelegynae</taxon>
        <taxon>Araneoidea</taxon>
        <taxon>Araneidae</taxon>
        <taxon>Araneus</taxon>
    </lineage>
</organism>
<keyword evidence="3" id="KW-1185">Reference proteome</keyword>
<feature type="transmembrane region" description="Helical" evidence="1">
    <location>
        <begin position="48"/>
        <end position="66"/>
    </location>
</feature>
<dbReference type="AlphaFoldDB" id="A0A4Y2DAQ2"/>
<accession>A0A4Y2DAQ2</accession>
<sequence>MLFWKISEIFELSPKLTFNINPFRGSEGILDIPASHVLKILLAEYRPFAVIVFAMLLMYCTCGICYRTQERLNICNFVATSNPIQTDLFSLVSGVRFVSVSKFRTKDQPSCQALAALLTFFHIFYHFY</sequence>
<dbReference type="EMBL" id="BGPR01000333">
    <property type="protein sequence ID" value="GBM13751.1"/>
    <property type="molecule type" value="Genomic_DNA"/>
</dbReference>
<proteinExistence type="predicted"/>
<reference evidence="2 3" key="1">
    <citation type="journal article" date="2019" name="Sci. Rep.">
        <title>Orb-weaving spider Araneus ventricosus genome elucidates the spidroin gene catalogue.</title>
        <authorList>
            <person name="Kono N."/>
            <person name="Nakamura H."/>
            <person name="Ohtoshi R."/>
            <person name="Moran D.A.P."/>
            <person name="Shinohara A."/>
            <person name="Yoshida Y."/>
            <person name="Fujiwara M."/>
            <person name="Mori M."/>
            <person name="Tomita M."/>
            <person name="Arakawa K."/>
        </authorList>
    </citation>
    <scope>NUCLEOTIDE SEQUENCE [LARGE SCALE GENOMIC DNA]</scope>
</reference>
<name>A0A4Y2DAQ2_ARAVE</name>
<keyword evidence="1" id="KW-1133">Transmembrane helix</keyword>
<evidence type="ECO:0000313" key="3">
    <source>
        <dbReference type="Proteomes" id="UP000499080"/>
    </source>
</evidence>
<comment type="caution">
    <text evidence="2">The sequence shown here is derived from an EMBL/GenBank/DDBJ whole genome shotgun (WGS) entry which is preliminary data.</text>
</comment>
<evidence type="ECO:0000256" key="1">
    <source>
        <dbReference type="SAM" id="Phobius"/>
    </source>
</evidence>
<protein>
    <submittedName>
        <fullName evidence="2">Uncharacterized protein</fullName>
    </submittedName>
</protein>
<keyword evidence="1" id="KW-0812">Transmembrane</keyword>
<gene>
    <name evidence="2" type="ORF">AVEN_90015_1</name>
</gene>
<dbReference type="Proteomes" id="UP000499080">
    <property type="component" value="Unassembled WGS sequence"/>
</dbReference>
<keyword evidence="1" id="KW-0472">Membrane</keyword>